<feature type="transmembrane region" description="Helical" evidence="2">
    <location>
        <begin position="125"/>
        <end position="144"/>
    </location>
</feature>
<feature type="region of interest" description="Disordered" evidence="1">
    <location>
        <begin position="50"/>
        <end position="114"/>
    </location>
</feature>
<organism evidence="3 4">
    <name type="scientific">Trichomonas vaginalis (strain ATCC PRA-98 / G3)</name>
    <dbReference type="NCBI Taxonomy" id="412133"/>
    <lineage>
        <taxon>Eukaryota</taxon>
        <taxon>Metamonada</taxon>
        <taxon>Parabasalia</taxon>
        <taxon>Trichomonadida</taxon>
        <taxon>Trichomonadidae</taxon>
        <taxon>Trichomonas</taxon>
    </lineage>
</organism>
<evidence type="ECO:0000256" key="2">
    <source>
        <dbReference type="SAM" id="Phobius"/>
    </source>
</evidence>
<evidence type="ECO:0000256" key="1">
    <source>
        <dbReference type="SAM" id="MobiDB-lite"/>
    </source>
</evidence>
<evidence type="ECO:0000313" key="3">
    <source>
        <dbReference type="EMBL" id="EAY06919.1"/>
    </source>
</evidence>
<dbReference type="AlphaFoldDB" id="A2EKC1"/>
<accession>A2EKC1</accession>
<keyword evidence="2" id="KW-1133">Transmembrane helix</keyword>
<keyword evidence="4" id="KW-1185">Reference proteome</keyword>
<feature type="compositionally biased region" description="Basic and acidic residues" evidence="1">
    <location>
        <begin position="92"/>
        <end position="107"/>
    </location>
</feature>
<name>A2EKC1_TRIV3</name>
<reference evidence="3" key="1">
    <citation type="submission" date="2006-10" db="EMBL/GenBank/DDBJ databases">
        <authorList>
            <person name="Amadeo P."/>
            <person name="Zhao Q."/>
            <person name="Wortman J."/>
            <person name="Fraser-Liggett C."/>
            <person name="Carlton J."/>
        </authorList>
    </citation>
    <scope>NUCLEOTIDE SEQUENCE</scope>
    <source>
        <strain evidence="3">G3</strain>
    </source>
</reference>
<dbReference type="KEGG" id="tva:4764802"/>
<evidence type="ECO:0000313" key="4">
    <source>
        <dbReference type="Proteomes" id="UP000001542"/>
    </source>
</evidence>
<keyword evidence="2" id="KW-0812">Transmembrane</keyword>
<dbReference type="VEuPathDB" id="TrichDB:TVAGG3_0772610"/>
<dbReference type="InParanoid" id="A2EKC1"/>
<protein>
    <submittedName>
        <fullName evidence="3">Uncharacterized protein</fullName>
    </submittedName>
</protein>
<keyword evidence="2" id="KW-0472">Membrane</keyword>
<feature type="compositionally biased region" description="Polar residues" evidence="1">
    <location>
        <begin position="64"/>
        <end position="75"/>
    </location>
</feature>
<reference evidence="3" key="2">
    <citation type="journal article" date="2007" name="Science">
        <title>Draft genome sequence of the sexually transmitted pathogen Trichomonas vaginalis.</title>
        <authorList>
            <person name="Carlton J.M."/>
            <person name="Hirt R.P."/>
            <person name="Silva J.C."/>
            <person name="Delcher A.L."/>
            <person name="Schatz M."/>
            <person name="Zhao Q."/>
            <person name="Wortman J.R."/>
            <person name="Bidwell S.L."/>
            <person name="Alsmark U.C.M."/>
            <person name="Besteiro S."/>
            <person name="Sicheritz-Ponten T."/>
            <person name="Noel C.J."/>
            <person name="Dacks J.B."/>
            <person name="Foster P.G."/>
            <person name="Simillion C."/>
            <person name="Van de Peer Y."/>
            <person name="Miranda-Saavedra D."/>
            <person name="Barton G.J."/>
            <person name="Westrop G.D."/>
            <person name="Mueller S."/>
            <person name="Dessi D."/>
            <person name="Fiori P.L."/>
            <person name="Ren Q."/>
            <person name="Paulsen I."/>
            <person name="Zhang H."/>
            <person name="Bastida-Corcuera F.D."/>
            <person name="Simoes-Barbosa A."/>
            <person name="Brown M.T."/>
            <person name="Hayes R.D."/>
            <person name="Mukherjee M."/>
            <person name="Okumura C.Y."/>
            <person name="Schneider R."/>
            <person name="Smith A.J."/>
            <person name="Vanacova S."/>
            <person name="Villalvazo M."/>
            <person name="Haas B.J."/>
            <person name="Pertea M."/>
            <person name="Feldblyum T.V."/>
            <person name="Utterback T.R."/>
            <person name="Shu C.L."/>
            <person name="Osoegawa K."/>
            <person name="de Jong P.J."/>
            <person name="Hrdy I."/>
            <person name="Horvathova L."/>
            <person name="Zubacova Z."/>
            <person name="Dolezal P."/>
            <person name="Malik S.B."/>
            <person name="Logsdon J.M. Jr."/>
            <person name="Henze K."/>
            <person name="Gupta A."/>
            <person name="Wang C.C."/>
            <person name="Dunne R.L."/>
            <person name="Upcroft J.A."/>
            <person name="Upcroft P."/>
            <person name="White O."/>
            <person name="Salzberg S.L."/>
            <person name="Tang P."/>
            <person name="Chiu C.-H."/>
            <person name="Lee Y.-S."/>
            <person name="Embley T.M."/>
            <person name="Coombs G.H."/>
            <person name="Mottram J.C."/>
            <person name="Tachezy J."/>
            <person name="Fraser-Liggett C.M."/>
            <person name="Johnson P.J."/>
        </authorList>
    </citation>
    <scope>NUCLEOTIDE SEQUENCE [LARGE SCALE GENOMIC DNA]</scope>
    <source>
        <strain evidence="3">G3</strain>
    </source>
</reference>
<dbReference type="Proteomes" id="UP000001542">
    <property type="component" value="Unassembled WGS sequence"/>
</dbReference>
<dbReference type="VEuPathDB" id="TrichDB:TVAG_057130"/>
<dbReference type="EMBL" id="DS113412">
    <property type="protein sequence ID" value="EAY06919.1"/>
    <property type="molecule type" value="Genomic_DNA"/>
</dbReference>
<dbReference type="RefSeq" id="XP_001319142.1">
    <property type="nucleotide sequence ID" value="XM_001319107.1"/>
</dbReference>
<proteinExistence type="predicted"/>
<gene>
    <name evidence="3" type="ORF">TVAG_057130</name>
</gene>
<sequence>MSDSSIDWHNLNGMAIADLKDACTRYSINVDGKPTKKTLIKALENYHNTNYPNSPKIENHGSRESSPAQQLSPRSVSPVIANKKKNVSQFETPKEPRAVSPSIKERTALGSKKSVSPKKLNRRKFFFVASGAIFFLLLSIYLYLN</sequence>